<organism evidence="1 2">
    <name type="scientific">Bacillus bingmayongensis</name>
    <dbReference type="NCBI Taxonomy" id="1150157"/>
    <lineage>
        <taxon>Bacteria</taxon>
        <taxon>Bacillati</taxon>
        <taxon>Bacillota</taxon>
        <taxon>Bacilli</taxon>
        <taxon>Bacillales</taxon>
        <taxon>Bacillaceae</taxon>
        <taxon>Bacillus</taxon>
    </lineage>
</organism>
<proteinExistence type="predicted"/>
<dbReference type="Proteomes" id="UP001291930">
    <property type="component" value="Unassembled WGS sequence"/>
</dbReference>
<accession>A0ABU5JYT4</accession>
<dbReference type="InterPro" id="IPR024410">
    <property type="entry name" value="Phage_TAC_12"/>
</dbReference>
<protein>
    <submittedName>
        <fullName evidence="1">Tail assembly chaperone</fullName>
    </submittedName>
</protein>
<sequence length="125" mass="14427">MAEKSYTRFIINGEEHELKFCLQAIRLIDENGGPFQFVSNAMQGGLMNFTDVIYYALIHTEKGFTYEAVQKEIESLFNAEKLDLDEILKYNKAVVLNSFFFQKTVKKLLATMTAEQQKSFESLYA</sequence>
<keyword evidence="2" id="KW-1185">Reference proteome</keyword>
<comment type="caution">
    <text evidence="1">The sequence shown here is derived from an EMBL/GenBank/DDBJ whole genome shotgun (WGS) entry which is preliminary data.</text>
</comment>
<dbReference type="EMBL" id="JAXOVW010000035">
    <property type="protein sequence ID" value="MDZ5608560.1"/>
    <property type="molecule type" value="Genomic_DNA"/>
</dbReference>
<name>A0ABU5JYT4_9BACI</name>
<evidence type="ECO:0000313" key="2">
    <source>
        <dbReference type="Proteomes" id="UP001291930"/>
    </source>
</evidence>
<evidence type="ECO:0000313" key="1">
    <source>
        <dbReference type="EMBL" id="MDZ5608560.1"/>
    </source>
</evidence>
<gene>
    <name evidence="1" type="ORF">U2I54_16035</name>
</gene>
<dbReference type="RefSeq" id="WP_374218275.1">
    <property type="nucleotide sequence ID" value="NZ_JAXOVW010000035.1"/>
</dbReference>
<dbReference type="Pfam" id="PF12363">
    <property type="entry name" value="Phage_TAC_12"/>
    <property type="match status" value="1"/>
</dbReference>
<reference evidence="2" key="1">
    <citation type="submission" date="2023-11" db="EMBL/GenBank/DDBJ databases">
        <title>Genome Sequence of Bacillus pseudomycoides stain BUPM19.</title>
        <authorList>
            <person name="Farhat A."/>
        </authorList>
    </citation>
    <scope>NUCLEOTIDE SEQUENCE [LARGE SCALE GENOMIC DNA]</scope>
    <source>
        <strain evidence="2">BUPM19</strain>
    </source>
</reference>